<organism evidence="2 3">
    <name type="scientific">Methylorubrum extorquens</name>
    <name type="common">Methylobacterium dichloromethanicum</name>
    <name type="synonym">Methylobacterium extorquens</name>
    <dbReference type="NCBI Taxonomy" id="408"/>
    <lineage>
        <taxon>Bacteria</taxon>
        <taxon>Pseudomonadati</taxon>
        <taxon>Pseudomonadota</taxon>
        <taxon>Alphaproteobacteria</taxon>
        <taxon>Hyphomicrobiales</taxon>
        <taxon>Methylobacteriaceae</taxon>
        <taxon>Methylorubrum</taxon>
    </lineage>
</organism>
<protein>
    <recommendedName>
        <fullName evidence="4">Conjugal transfer protein TraD</fullName>
    </recommendedName>
</protein>
<evidence type="ECO:0000256" key="1">
    <source>
        <dbReference type="SAM" id="Coils"/>
    </source>
</evidence>
<comment type="caution">
    <text evidence="2">The sequence shown here is derived from an EMBL/GenBank/DDBJ whole genome shotgun (WGS) entry which is preliminary data.</text>
</comment>
<evidence type="ECO:0008006" key="4">
    <source>
        <dbReference type="Google" id="ProtNLM"/>
    </source>
</evidence>
<gene>
    <name evidence="2" type="ORF">BK022_17515</name>
</gene>
<dbReference type="Proteomes" id="UP000180215">
    <property type="component" value="Unassembled WGS sequence"/>
</dbReference>
<evidence type="ECO:0000313" key="2">
    <source>
        <dbReference type="EMBL" id="OHV15648.1"/>
    </source>
</evidence>
<dbReference type="InterPro" id="IPR009444">
    <property type="entry name" value="Conjugal_tfr_TraD_a-type"/>
</dbReference>
<sequence>MPRTTLAERQERLAQQRARLSLEENRLREAERKARTRRLIEAGGLVDKAGLLGLRSNILYGGLLSLAQASADPDRLARWSIAGGQAFDRDAKARAAGREPLILTAAQPLATAAATRLRALGFRWSKVLSHWEGVALYDEVKLLADELGASLRRVAAPTPADGSVDATEERA</sequence>
<dbReference type="Pfam" id="PF06412">
    <property type="entry name" value="TraD"/>
    <property type="match status" value="1"/>
</dbReference>
<accession>A0A1S1NY74</accession>
<name>A0A1S1NY74_METEX</name>
<keyword evidence="1" id="KW-0175">Coiled coil</keyword>
<proteinExistence type="predicted"/>
<dbReference type="EMBL" id="MNAO01000234">
    <property type="protein sequence ID" value="OHV15648.1"/>
    <property type="molecule type" value="Genomic_DNA"/>
</dbReference>
<dbReference type="AlphaFoldDB" id="A0A1S1NY74"/>
<reference evidence="2 3" key="1">
    <citation type="submission" date="2016-10" db="EMBL/GenBank/DDBJ databases">
        <title>Draft genome sequence of Methylobacterium extorquens CP3, a seed endophyte of Crotalaria pumila with plant growth-promoting and metal tolerance properties.</title>
        <authorList>
            <person name="Sanchez-Lopez A.S."/>
            <person name="Van Hamme J.D."/>
            <person name="Thijs S."/>
            <person name="Mcammond B.M."/>
            <person name="Stevens V."/>
            <person name="Gonzalez-Chavez M.D.C."/>
            <person name="Vangronsveld J."/>
        </authorList>
    </citation>
    <scope>NUCLEOTIDE SEQUENCE [LARGE SCALE GENOMIC DNA]</scope>
    <source>
        <strain evidence="2 3">CP3</strain>
    </source>
</reference>
<feature type="coiled-coil region" evidence="1">
    <location>
        <begin position="6"/>
        <end position="33"/>
    </location>
</feature>
<evidence type="ECO:0000313" key="3">
    <source>
        <dbReference type="Proteomes" id="UP000180215"/>
    </source>
</evidence>